<gene>
    <name evidence="2" type="ORF">ACFSYH_08750</name>
</gene>
<keyword evidence="1" id="KW-1133">Transmembrane helix</keyword>
<comment type="caution">
    <text evidence="2">The sequence shown here is derived from an EMBL/GenBank/DDBJ whole genome shotgun (WGS) entry which is preliminary data.</text>
</comment>
<name>A0ABW5XG76_9MICO</name>
<feature type="transmembrane region" description="Helical" evidence="1">
    <location>
        <begin position="6"/>
        <end position="27"/>
    </location>
</feature>
<dbReference type="RefSeq" id="WP_377466531.1">
    <property type="nucleotide sequence ID" value="NZ_JBHUOP010000003.1"/>
</dbReference>
<keyword evidence="1" id="KW-0472">Membrane</keyword>
<evidence type="ECO:0000313" key="3">
    <source>
        <dbReference type="Proteomes" id="UP001597391"/>
    </source>
</evidence>
<keyword evidence="1" id="KW-0812">Transmembrane</keyword>
<dbReference type="EMBL" id="JBHUOP010000003">
    <property type="protein sequence ID" value="MFD2840657.1"/>
    <property type="molecule type" value="Genomic_DNA"/>
</dbReference>
<proteinExistence type="predicted"/>
<sequence length="166" mass="18673">MDFIKRHWVWFVSFGTILLTIITVFAIKEFMPSKKVLSEVLGGAVIELELFEYPYAKHPPEAKRTVITDPVVISEITKFFDGTPVKPYRGSSELLLDKTATAFRMHLADGSVVEATHIFAGNYNTVLFWPDGAVYSTEWGRPYEGFYDDLGVTEQVSGAEVPVVNF</sequence>
<protein>
    <submittedName>
        <fullName evidence="2">Uncharacterized protein</fullName>
    </submittedName>
</protein>
<reference evidence="3" key="1">
    <citation type="journal article" date="2019" name="Int. J. Syst. Evol. Microbiol.">
        <title>The Global Catalogue of Microorganisms (GCM) 10K type strain sequencing project: providing services to taxonomists for standard genome sequencing and annotation.</title>
        <authorList>
            <consortium name="The Broad Institute Genomics Platform"/>
            <consortium name="The Broad Institute Genome Sequencing Center for Infectious Disease"/>
            <person name="Wu L."/>
            <person name="Ma J."/>
        </authorList>
    </citation>
    <scope>NUCLEOTIDE SEQUENCE [LARGE SCALE GENOMIC DNA]</scope>
    <source>
        <strain evidence="3">KCTC 33576</strain>
    </source>
</reference>
<keyword evidence="3" id="KW-1185">Reference proteome</keyword>
<accession>A0ABW5XG76</accession>
<organism evidence="2 3">
    <name type="scientific">Populibacterium corticicola</name>
    <dbReference type="NCBI Taxonomy" id="1812826"/>
    <lineage>
        <taxon>Bacteria</taxon>
        <taxon>Bacillati</taxon>
        <taxon>Actinomycetota</taxon>
        <taxon>Actinomycetes</taxon>
        <taxon>Micrococcales</taxon>
        <taxon>Jonesiaceae</taxon>
        <taxon>Populibacterium</taxon>
    </lineage>
</organism>
<evidence type="ECO:0000313" key="2">
    <source>
        <dbReference type="EMBL" id="MFD2840657.1"/>
    </source>
</evidence>
<dbReference type="Proteomes" id="UP001597391">
    <property type="component" value="Unassembled WGS sequence"/>
</dbReference>
<evidence type="ECO:0000256" key="1">
    <source>
        <dbReference type="SAM" id="Phobius"/>
    </source>
</evidence>